<evidence type="ECO:0000313" key="2">
    <source>
        <dbReference type="EMBL" id="WFR94782.1"/>
    </source>
</evidence>
<organism evidence="2 3">
    <name type="scientific">Rhizobium tumorigenes</name>
    <dbReference type="NCBI Taxonomy" id="2041385"/>
    <lineage>
        <taxon>Bacteria</taxon>
        <taxon>Pseudomonadati</taxon>
        <taxon>Pseudomonadota</taxon>
        <taxon>Alphaproteobacteria</taxon>
        <taxon>Hyphomicrobiales</taxon>
        <taxon>Rhizobiaceae</taxon>
        <taxon>Rhizobium/Agrobacterium group</taxon>
        <taxon>Rhizobium</taxon>
    </lineage>
</organism>
<feature type="region of interest" description="Disordered" evidence="1">
    <location>
        <begin position="160"/>
        <end position="192"/>
    </location>
</feature>
<proteinExistence type="predicted"/>
<dbReference type="RefSeq" id="WP_133255603.1">
    <property type="nucleotide sequence ID" value="NZ_CP117255.1"/>
</dbReference>
<dbReference type="EMBL" id="CP117255">
    <property type="protein sequence ID" value="WFR94782.1"/>
    <property type="molecule type" value="Genomic_DNA"/>
</dbReference>
<dbReference type="AlphaFoldDB" id="A0AAF1KN83"/>
<dbReference type="KEGG" id="rtu:PR017_13295"/>
<sequence length="192" mass="20031">MAFLSSISGSSTALLLLQPAGTSPTTPTQSATDAITATASGQTRQGKVSVVRQPSPGESKVAEAMFGVNHPSITKQKLDIIDRTAKALGVNQDDYSSRDDFVAAMQKAFARLKVDGGDSAVHGLEKELGLDKLGISLQDVIDSASNPEANDRLTKALKRNAGMYGDDTDGTDTSPSLPTPNFATGLYGSSNR</sequence>
<evidence type="ECO:0000313" key="3">
    <source>
        <dbReference type="Proteomes" id="UP000249499"/>
    </source>
</evidence>
<gene>
    <name evidence="2" type="ORF">PR017_13295</name>
</gene>
<name>A0AAF1KN83_9HYPH</name>
<feature type="compositionally biased region" description="Low complexity" evidence="1">
    <location>
        <begin position="171"/>
        <end position="180"/>
    </location>
</feature>
<reference evidence="2 3" key="1">
    <citation type="journal article" date="2018" name="Sci. Rep.">
        <title>Rhizobium tumorigenes sp. nov., a novel plant tumorigenic bacterium isolated from cane gall tumors on thornless blackberry.</title>
        <authorList>
            <person name="Kuzmanovi N."/>
            <person name="Smalla K."/>
            <person name="Gronow S."/>
            <person name="PuBawska J."/>
        </authorList>
    </citation>
    <scope>NUCLEOTIDE SEQUENCE [LARGE SCALE GENOMIC DNA]</scope>
    <source>
        <strain evidence="2 3">1078</strain>
    </source>
</reference>
<accession>A0AAF1KN83</accession>
<dbReference type="Proteomes" id="UP000249499">
    <property type="component" value="Chromosome"/>
</dbReference>
<reference evidence="3" key="2">
    <citation type="journal article" date="2023" name="MicrobiologyOpen">
        <title>Genomics of the tumorigenes clade of the family Rhizobiaceae and description of Rhizobium rhododendri sp. nov.</title>
        <authorList>
            <person name="Kuzmanovic N."/>
            <person name="diCenzo G.C."/>
            <person name="Bunk B."/>
            <person name="Sproeer C."/>
            <person name="Fruehling A."/>
            <person name="Neumann-Schaal M."/>
            <person name="Overmann J."/>
            <person name="Smalla K."/>
        </authorList>
    </citation>
    <scope>NUCLEOTIDE SEQUENCE [LARGE SCALE GENOMIC DNA]</scope>
    <source>
        <strain evidence="3">1078</strain>
    </source>
</reference>
<protein>
    <submittedName>
        <fullName evidence="2">Uncharacterized protein</fullName>
    </submittedName>
</protein>
<feature type="compositionally biased region" description="Polar residues" evidence="1">
    <location>
        <begin position="20"/>
        <end position="46"/>
    </location>
</feature>
<evidence type="ECO:0000256" key="1">
    <source>
        <dbReference type="SAM" id="MobiDB-lite"/>
    </source>
</evidence>
<feature type="region of interest" description="Disordered" evidence="1">
    <location>
        <begin position="18"/>
        <end position="54"/>
    </location>
</feature>
<keyword evidence="3" id="KW-1185">Reference proteome</keyword>